<dbReference type="Pfam" id="PF00071">
    <property type="entry name" value="Ras"/>
    <property type="match status" value="2"/>
</dbReference>
<dbReference type="InterPro" id="IPR020849">
    <property type="entry name" value="Small_GTPase_Ras-type"/>
</dbReference>
<dbReference type="EMBL" id="MLAK01001013">
    <property type="protein sequence ID" value="OHS99296.1"/>
    <property type="molecule type" value="Genomic_DNA"/>
</dbReference>
<reference evidence="3" key="1">
    <citation type="submission" date="2016-10" db="EMBL/GenBank/DDBJ databases">
        <authorList>
            <person name="Benchimol M."/>
            <person name="Almeida L.G."/>
            <person name="Vasconcelos A.T."/>
            <person name="Perreira-Neves A."/>
            <person name="Rosa I.A."/>
            <person name="Tasca T."/>
            <person name="Bogo M.R."/>
            <person name="de Souza W."/>
        </authorList>
    </citation>
    <scope>NUCLEOTIDE SEQUENCE [LARGE SCALE GENOMIC DNA]</scope>
    <source>
        <strain evidence="3">K</strain>
    </source>
</reference>
<evidence type="ECO:0000256" key="2">
    <source>
        <dbReference type="ARBA" id="ARBA00023134"/>
    </source>
</evidence>
<dbReference type="SUPFAM" id="SSF52540">
    <property type="entry name" value="P-loop containing nucleoside triphosphate hydrolases"/>
    <property type="match status" value="1"/>
</dbReference>
<keyword evidence="2" id="KW-0342">GTP-binding</keyword>
<dbReference type="PANTHER" id="PTHR24070">
    <property type="entry name" value="RAS, DI-RAS, AND RHEB FAMILY MEMBERS OF SMALL GTPASE SUPERFAMILY"/>
    <property type="match status" value="1"/>
</dbReference>
<dbReference type="RefSeq" id="XP_068352433.1">
    <property type="nucleotide sequence ID" value="XM_068509597.1"/>
</dbReference>
<dbReference type="Gene3D" id="3.40.50.300">
    <property type="entry name" value="P-loop containing nucleotide triphosphate hydrolases"/>
    <property type="match status" value="2"/>
</dbReference>
<dbReference type="SMART" id="SM00175">
    <property type="entry name" value="RAB"/>
    <property type="match status" value="1"/>
</dbReference>
<dbReference type="PROSITE" id="PS51419">
    <property type="entry name" value="RAB"/>
    <property type="match status" value="1"/>
</dbReference>
<dbReference type="InterPro" id="IPR001806">
    <property type="entry name" value="Small_GTPase"/>
</dbReference>
<evidence type="ECO:0000313" key="4">
    <source>
        <dbReference type="Proteomes" id="UP000179807"/>
    </source>
</evidence>
<dbReference type="InterPro" id="IPR027417">
    <property type="entry name" value="P-loop_NTPase"/>
</dbReference>
<dbReference type="PROSITE" id="PS51421">
    <property type="entry name" value="RAS"/>
    <property type="match status" value="1"/>
</dbReference>
<dbReference type="GO" id="GO:0007165">
    <property type="term" value="P:signal transduction"/>
    <property type="evidence" value="ECO:0007669"/>
    <property type="project" value="InterPro"/>
</dbReference>
<dbReference type="SMART" id="SM00174">
    <property type="entry name" value="RHO"/>
    <property type="match status" value="1"/>
</dbReference>
<dbReference type="GeneID" id="94844301"/>
<protein>
    <submittedName>
        <fullName evidence="3">Uncharacterized protein</fullName>
    </submittedName>
</protein>
<evidence type="ECO:0000313" key="3">
    <source>
        <dbReference type="EMBL" id="OHS99296.1"/>
    </source>
</evidence>
<name>A0A1J4JJG9_9EUKA</name>
<sequence length="249" mass="28077">MATPFKVCLLGASGAGKTALTLRLTRSSFERTYVPTLQERFLHRIVIDNNFFNIEIIDTSGQFDDENSYNLFHYQKNYYLTKMNINKSEINDQKKTVADYSSSERIDDLKGSSVFKFNLDACNELNTEDIEKMTESAIKVSNAFVIVYDVKSQASFEQVKNIKCLIEKVTLNPNPHIILVANKVEDPKDRVISTEQGISMAELLGQAPYFETSAKLGSNVKTVFEEAAKMAILSEFKKEIHANGCCLLI</sequence>
<dbReference type="GO" id="GO:0003924">
    <property type="term" value="F:GTPase activity"/>
    <property type="evidence" value="ECO:0007669"/>
    <property type="project" value="InterPro"/>
</dbReference>
<dbReference type="PROSITE" id="PS51420">
    <property type="entry name" value="RHO"/>
    <property type="match status" value="1"/>
</dbReference>
<keyword evidence="1" id="KW-0547">Nucleotide-binding</keyword>
<dbReference type="VEuPathDB" id="TrichDB:TRFO_34298"/>
<proteinExistence type="predicted"/>
<comment type="caution">
    <text evidence="3">The sequence shown here is derived from an EMBL/GenBank/DDBJ whole genome shotgun (WGS) entry which is preliminary data.</text>
</comment>
<organism evidence="3 4">
    <name type="scientific">Tritrichomonas foetus</name>
    <dbReference type="NCBI Taxonomy" id="1144522"/>
    <lineage>
        <taxon>Eukaryota</taxon>
        <taxon>Metamonada</taxon>
        <taxon>Parabasalia</taxon>
        <taxon>Tritrichomonadida</taxon>
        <taxon>Tritrichomonadidae</taxon>
        <taxon>Tritrichomonas</taxon>
    </lineage>
</organism>
<dbReference type="Proteomes" id="UP000179807">
    <property type="component" value="Unassembled WGS sequence"/>
</dbReference>
<dbReference type="AlphaFoldDB" id="A0A1J4JJG9"/>
<dbReference type="SMART" id="SM00173">
    <property type="entry name" value="RAS"/>
    <property type="match status" value="1"/>
</dbReference>
<dbReference type="GO" id="GO:0005525">
    <property type="term" value="F:GTP binding"/>
    <property type="evidence" value="ECO:0007669"/>
    <property type="project" value="UniProtKB-KW"/>
</dbReference>
<gene>
    <name evidence="3" type="ORF">TRFO_34298</name>
</gene>
<keyword evidence="4" id="KW-1185">Reference proteome</keyword>
<dbReference type="GO" id="GO:0016020">
    <property type="term" value="C:membrane"/>
    <property type="evidence" value="ECO:0007669"/>
    <property type="project" value="InterPro"/>
</dbReference>
<dbReference type="OrthoDB" id="265044at2759"/>
<accession>A0A1J4JJG9</accession>
<evidence type="ECO:0000256" key="1">
    <source>
        <dbReference type="ARBA" id="ARBA00022741"/>
    </source>
</evidence>
<dbReference type="PRINTS" id="PR00449">
    <property type="entry name" value="RASTRNSFRMNG"/>
</dbReference>